<comment type="subcellular location">
    <subcellularLocation>
        <location evidence="1">Membrane</location>
        <topology evidence="1">Multi-pass membrane protein</topology>
    </subcellularLocation>
</comment>
<feature type="region of interest" description="Disordered" evidence="9">
    <location>
        <begin position="1"/>
        <end position="34"/>
    </location>
</feature>
<comment type="similarity">
    <text evidence="8">Belongs to the CemA family.</text>
</comment>
<evidence type="ECO:0008006" key="13">
    <source>
        <dbReference type="Google" id="ProtNLM"/>
    </source>
</evidence>
<evidence type="ECO:0000256" key="9">
    <source>
        <dbReference type="SAM" id="MobiDB-lite"/>
    </source>
</evidence>
<evidence type="ECO:0000313" key="11">
    <source>
        <dbReference type="EMBL" id="CAK9211244.1"/>
    </source>
</evidence>
<evidence type="ECO:0000256" key="7">
    <source>
        <dbReference type="ARBA" id="ARBA00023136"/>
    </source>
</evidence>
<gene>
    <name evidence="11" type="ORF">CSSPTR1EN2_LOCUS10562</name>
</gene>
<feature type="region of interest" description="Disordered" evidence="9">
    <location>
        <begin position="207"/>
        <end position="231"/>
    </location>
</feature>
<keyword evidence="6" id="KW-0406">Ion transport</keyword>
<feature type="transmembrane region" description="Helical" evidence="10">
    <location>
        <begin position="570"/>
        <end position="590"/>
    </location>
</feature>
<evidence type="ECO:0000256" key="5">
    <source>
        <dbReference type="ARBA" id="ARBA00022989"/>
    </source>
</evidence>
<dbReference type="PANTHER" id="PTHR33650:SF1">
    <property type="entry name" value="CHLOROPLAST ENVELOPE MEMBRANE PROTEIN"/>
    <property type="match status" value="1"/>
</dbReference>
<keyword evidence="2" id="KW-0813">Transport</keyword>
<proteinExistence type="inferred from homology"/>
<name>A0ABP0U618_9BRYO</name>
<evidence type="ECO:0000256" key="3">
    <source>
        <dbReference type="ARBA" id="ARBA00022692"/>
    </source>
</evidence>
<feature type="compositionally biased region" description="Acidic residues" evidence="9">
    <location>
        <begin position="207"/>
        <end position="218"/>
    </location>
</feature>
<evidence type="ECO:0000256" key="6">
    <source>
        <dbReference type="ARBA" id="ARBA00023065"/>
    </source>
</evidence>
<organism evidence="11 12">
    <name type="scientific">Sphagnum troendelagicum</name>
    <dbReference type="NCBI Taxonomy" id="128251"/>
    <lineage>
        <taxon>Eukaryota</taxon>
        <taxon>Viridiplantae</taxon>
        <taxon>Streptophyta</taxon>
        <taxon>Embryophyta</taxon>
        <taxon>Bryophyta</taxon>
        <taxon>Sphagnophytina</taxon>
        <taxon>Sphagnopsida</taxon>
        <taxon>Sphagnales</taxon>
        <taxon>Sphagnaceae</taxon>
        <taxon>Sphagnum</taxon>
    </lineage>
</organism>
<evidence type="ECO:0000256" key="8">
    <source>
        <dbReference type="ARBA" id="ARBA00043980"/>
    </source>
</evidence>
<keyword evidence="3 10" id="KW-0812">Transmembrane</keyword>
<feature type="transmembrane region" description="Helical" evidence="10">
    <location>
        <begin position="528"/>
        <end position="549"/>
    </location>
</feature>
<keyword evidence="12" id="KW-1185">Reference proteome</keyword>
<feature type="compositionally biased region" description="Low complexity" evidence="9">
    <location>
        <begin position="9"/>
        <end position="32"/>
    </location>
</feature>
<keyword evidence="4" id="KW-0375">Hydrogen ion transport</keyword>
<evidence type="ECO:0000256" key="2">
    <source>
        <dbReference type="ARBA" id="ARBA00022448"/>
    </source>
</evidence>
<evidence type="ECO:0000313" key="12">
    <source>
        <dbReference type="Proteomes" id="UP001497512"/>
    </source>
</evidence>
<dbReference type="InterPro" id="IPR004282">
    <property type="entry name" value="CemA"/>
</dbReference>
<dbReference type="PANTHER" id="PTHR33650">
    <property type="entry name" value="CHLOROPLAST ENVELOPE MEMBRANE PROTEIN-RELATED"/>
    <property type="match status" value="1"/>
</dbReference>
<sequence>MLLQYGRGFSPPASFVASSSSSSSSFSFPSSARGIDAPQRRSFVATIGDIRSELSSRRPRFQRLGERSLANARSCSPQEVHKDASGLCGGSSDCSIIGAKLGSSFSCCLRASNNTDRICVDEQQWNRDLAEARRLRFGSQKVHPGPRWRLRRMPARAAALRRHGSVTVVKKCRSSCKGFLVNAFESKPKRGWFKELLFQPIEDRIDEEDSRVEEETEQDSTTNGAFKSFDKPEDDKFELEDVGDIDDVNKRMVAADDGKKFTARKRNGDASTKKDVRKFDRDASTKKDVRKFDRDASTKKDVRKFDRDASTKKDVRKFDRDASTKKDIQKFEETGETSDSSRGWEDWLDDTWDDDYTGSVGAKDGGWFQPQPDWERGGLPRDPPTKPERGMRRNMKEILFRFFEREEEVEEDLLFEQRVFRYTSLSTAKFVACLILVPWLVDFVVHDFVMVPFLARYVEVVPLAAKVLDVRESQKLQMIEHLKLERQRVRFQAEIGQAPPLSDQELAEHIRHEALHLRDELRLENRQAFANIWSDLVAGFTVLLLLVLNSKQVAIMRMTGDRLVTNVSDTGKAFIIILLSDIFLGYHSELGWETVIEMVLDHYGLQADQASIYIFVAIVPVTIDACFKLWVFRYLTRLSASAAATFREMQRH</sequence>
<feature type="transmembrane region" description="Helical" evidence="10">
    <location>
        <begin position="610"/>
        <end position="631"/>
    </location>
</feature>
<keyword evidence="7 10" id="KW-0472">Membrane</keyword>
<evidence type="ECO:0000256" key="10">
    <source>
        <dbReference type="SAM" id="Phobius"/>
    </source>
</evidence>
<keyword evidence="5 10" id="KW-1133">Transmembrane helix</keyword>
<dbReference type="Pfam" id="PF03040">
    <property type="entry name" value="CemA"/>
    <property type="match status" value="1"/>
</dbReference>
<feature type="compositionally biased region" description="Basic and acidic residues" evidence="9">
    <location>
        <begin position="373"/>
        <end position="390"/>
    </location>
</feature>
<feature type="region of interest" description="Disordered" evidence="9">
    <location>
        <begin position="365"/>
        <end position="390"/>
    </location>
</feature>
<dbReference type="Proteomes" id="UP001497512">
    <property type="component" value="Chromosome 18"/>
</dbReference>
<dbReference type="EMBL" id="OZ019910">
    <property type="protein sequence ID" value="CAK9211244.1"/>
    <property type="molecule type" value="Genomic_DNA"/>
</dbReference>
<reference evidence="11" key="1">
    <citation type="submission" date="2024-02" db="EMBL/GenBank/DDBJ databases">
        <authorList>
            <consortium name="ELIXIR-Norway"/>
            <consortium name="Elixir Norway"/>
        </authorList>
    </citation>
    <scope>NUCLEOTIDE SEQUENCE</scope>
</reference>
<accession>A0ABP0U618</accession>
<protein>
    <recommendedName>
        <fullName evidence="13">Chloroplast envelope membrane protein</fullName>
    </recommendedName>
</protein>
<evidence type="ECO:0000256" key="4">
    <source>
        <dbReference type="ARBA" id="ARBA00022781"/>
    </source>
</evidence>
<evidence type="ECO:0000256" key="1">
    <source>
        <dbReference type="ARBA" id="ARBA00004141"/>
    </source>
</evidence>